<comment type="caution">
    <text evidence="3">The sequence shown here is derived from an EMBL/GenBank/DDBJ whole genome shotgun (WGS) entry which is preliminary data.</text>
</comment>
<dbReference type="Proteomes" id="UP001530377">
    <property type="component" value="Unassembled WGS sequence"/>
</dbReference>
<dbReference type="PANTHER" id="PTHR12277">
    <property type="entry name" value="ALPHA/BETA HYDROLASE DOMAIN-CONTAINING PROTEIN"/>
    <property type="match status" value="1"/>
</dbReference>
<dbReference type="AlphaFoldDB" id="A0ABD3RUY4"/>
<feature type="region of interest" description="Disordered" evidence="1">
    <location>
        <begin position="37"/>
        <end position="58"/>
    </location>
</feature>
<feature type="compositionally biased region" description="Polar residues" evidence="1">
    <location>
        <begin position="465"/>
        <end position="500"/>
    </location>
</feature>
<gene>
    <name evidence="3" type="ORF">ACHAXA_007127</name>
</gene>
<dbReference type="Gene3D" id="3.40.50.1820">
    <property type="entry name" value="alpha/beta hydrolase"/>
    <property type="match status" value="2"/>
</dbReference>
<dbReference type="InterPro" id="IPR000073">
    <property type="entry name" value="AB_hydrolase_1"/>
</dbReference>
<feature type="region of interest" description="Disordered" evidence="1">
    <location>
        <begin position="465"/>
        <end position="611"/>
    </location>
</feature>
<dbReference type="SUPFAM" id="SSF53474">
    <property type="entry name" value="alpha/beta-Hydrolases"/>
    <property type="match status" value="1"/>
</dbReference>
<proteinExistence type="predicted"/>
<organism evidence="3 4">
    <name type="scientific">Cyclostephanos tholiformis</name>
    <dbReference type="NCBI Taxonomy" id="382380"/>
    <lineage>
        <taxon>Eukaryota</taxon>
        <taxon>Sar</taxon>
        <taxon>Stramenopiles</taxon>
        <taxon>Ochrophyta</taxon>
        <taxon>Bacillariophyta</taxon>
        <taxon>Coscinodiscophyceae</taxon>
        <taxon>Thalassiosirophycidae</taxon>
        <taxon>Stephanodiscales</taxon>
        <taxon>Stephanodiscaceae</taxon>
        <taxon>Cyclostephanos</taxon>
    </lineage>
</organism>
<dbReference type="EMBL" id="JALLPB020000190">
    <property type="protein sequence ID" value="KAL3815595.1"/>
    <property type="molecule type" value="Genomic_DNA"/>
</dbReference>
<sequence>MGDTISSLVFRPPRPTPIHPSDYFYLDVDVHTPLCTNRAHGRNNKHRKGDGNGNGNGNNCGTGNGNGDYCLISGGGGGGGGGGAMCLESSESDLVMLDANFIGNMGGGGCYTGEACSRMNSSLDNDDDVAGDPDVVPNVRNGQVYKVPAFFIRRRNATQTILFSHGNAEDLGMMYSRMKDMALVLGVNVLAYDYTGYGLSMPGPAYRDHIVNGPAGGVGVGVYQNGNDGVGSGFNGIGGGGGSNEGPSENMIYRNIEAAYRYLTRVRNIPPHKIILYGRSLGSGPACYLAAKTSLSGDPVGGLILHSPFLSVYKVVADLNGLDLGMVGDLFHNDKRARNIRCPTLVVHGREDEVVPFWHAPRLLAAIPPEYRARPYYVDNMGHNHIESRCRGRYIKVVSNFLSMTGARNNDGGAVPVVPPHERALPCDTEEENPTFYLNQTWIRHARFMLGEVFADVGCYVNNTVDTRANGSRSTHSDGASSRRSKVAATSATRRPTTVESDARDDEEEFAPWRNENPPRRRKQQEQWAKPSRYHNSTESILVTRPNGSNSANILASSRTIPNYQKSQSMPPILTPSGVRKALSPSENESQDQQRRIKSIKLEGLSRSNRY</sequence>
<reference evidence="3 4" key="1">
    <citation type="submission" date="2024-10" db="EMBL/GenBank/DDBJ databases">
        <title>Updated reference genomes for cyclostephanoid diatoms.</title>
        <authorList>
            <person name="Roberts W.R."/>
            <person name="Alverson A.J."/>
        </authorList>
    </citation>
    <scope>NUCLEOTIDE SEQUENCE [LARGE SCALE GENOMIC DNA]</scope>
    <source>
        <strain evidence="3 4">AJA228-03</strain>
    </source>
</reference>
<feature type="domain" description="AB hydrolase-1" evidence="2">
    <location>
        <begin position="160"/>
        <end position="309"/>
    </location>
</feature>
<evidence type="ECO:0000313" key="4">
    <source>
        <dbReference type="Proteomes" id="UP001530377"/>
    </source>
</evidence>
<name>A0ABD3RUY4_9STRA</name>
<evidence type="ECO:0000256" key="1">
    <source>
        <dbReference type="SAM" id="MobiDB-lite"/>
    </source>
</evidence>
<dbReference type="PANTHER" id="PTHR12277:SF81">
    <property type="entry name" value="PROTEIN ABHD13"/>
    <property type="match status" value="1"/>
</dbReference>
<feature type="compositionally biased region" description="Basic residues" evidence="1">
    <location>
        <begin position="39"/>
        <end position="48"/>
    </location>
</feature>
<dbReference type="Pfam" id="PF00561">
    <property type="entry name" value="Abhydrolase_1"/>
    <property type="match status" value="1"/>
</dbReference>
<protein>
    <recommendedName>
        <fullName evidence="2">AB hydrolase-1 domain-containing protein</fullName>
    </recommendedName>
</protein>
<accession>A0ABD3RUY4</accession>
<evidence type="ECO:0000313" key="3">
    <source>
        <dbReference type="EMBL" id="KAL3815595.1"/>
    </source>
</evidence>
<evidence type="ECO:0000259" key="2">
    <source>
        <dbReference type="Pfam" id="PF00561"/>
    </source>
</evidence>
<feature type="compositionally biased region" description="Polar residues" evidence="1">
    <location>
        <begin position="534"/>
        <end position="570"/>
    </location>
</feature>
<keyword evidence="4" id="KW-1185">Reference proteome</keyword>
<dbReference type="InterPro" id="IPR029058">
    <property type="entry name" value="AB_hydrolase_fold"/>
</dbReference>